<dbReference type="RefSeq" id="WP_023579872.1">
    <property type="nucleotide sequence ID" value="NZ_AVGG01000017.1"/>
</dbReference>
<dbReference type="SUPFAM" id="SSF56925">
    <property type="entry name" value="OMPA-like"/>
    <property type="match status" value="1"/>
</dbReference>
<sequence length="204" mass="22042">MKKVILTVATVFAFGFANAQDKQMSFGVKGGLNVATLTGDVENVKSLVGAHIGGFMEYKLNDKFAIQPELLFSMQGAKSEFTFSDGFDTYNVESTVKLNYLNLPIMAKYYATEKLAIEAGPQVGFLLSAKNEAEVSGFGSEEVDIKDETNSIDFGLNLGLGYDFTENISAGARYNFGLSNIDDSEGSDDTVNNGVFSVSVGYKF</sequence>
<dbReference type="STRING" id="1341181.FLJC2902T_22980"/>
<evidence type="ECO:0000256" key="1">
    <source>
        <dbReference type="SAM" id="SignalP"/>
    </source>
</evidence>
<feature type="chain" id="PRO_5004750616" description="Outer membrane protein beta-barrel domain-containing protein" evidence="1">
    <location>
        <begin position="20"/>
        <end position="204"/>
    </location>
</feature>
<dbReference type="PATRIC" id="fig|1341181.4.peg.2259"/>
<keyword evidence="4" id="KW-1185">Reference proteome</keyword>
<protein>
    <recommendedName>
        <fullName evidence="2">Outer membrane protein beta-barrel domain-containing protein</fullName>
    </recommendedName>
</protein>
<keyword evidence="1" id="KW-0732">Signal</keyword>
<organism evidence="3 4">
    <name type="scientific">Flavobacterium limnosediminis JC2902</name>
    <dbReference type="NCBI Taxonomy" id="1341181"/>
    <lineage>
        <taxon>Bacteria</taxon>
        <taxon>Pseudomonadati</taxon>
        <taxon>Bacteroidota</taxon>
        <taxon>Flavobacteriia</taxon>
        <taxon>Flavobacteriales</taxon>
        <taxon>Flavobacteriaceae</taxon>
        <taxon>Flavobacterium</taxon>
    </lineage>
</organism>
<dbReference type="AlphaFoldDB" id="V6SJS5"/>
<feature type="signal peptide" evidence="1">
    <location>
        <begin position="1"/>
        <end position="19"/>
    </location>
</feature>
<dbReference type="Pfam" id="PF13568">
    <property type="entry name" value="OMP_b-brl_2"/>
    <property type="match status" value="1"/>
</dbReference>
<gene>
    <name evidence="3" type="ORF">FLJC2902T_22980</name>
</gene>
<dbReference type="EMBL" id="AVGG01000017">
    <property type="protein sequence ID" value="ESU26958.1"/>
    <property type="molecule type" value="Genomic_DNA"/>
</dbReference>
<evidence type="ECO:0000259" key="2">
    <source>
        <dbReference type="Pfam" id="PF13568"/>
    </source>
</evidence>
<evidence type="ECO:0000313" key="3">
    <source>
        <dbReference type="EMBL" id="ESU26958.1"/>
    </source>
</evidence>
<name>V6SJS5_9FLAO</name>
<dbReference type="OrthoDB" id="947434at2"/>
<dbReference type="Gene3D" id="2.40.160.20">
    <property type="match status" value="1"/>
</dbReference>
<evidence type="ECO:0000313" key="4">
    <source>
        <dbReference type="Proteomes" id="UP000018004"/>
    </source>
</evidence>
<dbReference type="Proteomes" id="UP000018004">
    <property type="component" value="Unassembled WGS sequence"/>
</dbReference>
<dbReference type="InterPro" id="IPR025665">
    <property type="entry name" value="Beta-barrel_OMP_2"/>
</dbReference>
<proteinExistence type="predicted"/>
<comment type="caution">
    <text evidence="3">The sequence shown here is derived from an EMBL/GenBank/DDBJ whole genome shotgun (WGS) entry which is preliminary data.</text>
</comment>
<feature type="domain" description="Outer membrane protein beta-barrel" evidence="2">
    <location>
        <begin position="19"/>
        <end position="182"/>
    </location>
</feature>
<dbReference type="InterPro" id="IPR011250">
    <property type="entry name" value="OMP/PagP_B-barrel"/>
</dbReference>
<accession>V6SJS5</accession>
<dbReference type="eggNOG" id="COG3637">
    <property type="taxonomic scope" value="Bacteria"/>
</dbReference>
<reference evidence="3 4" key="1">
    <citation type="submission" date="2013-08" db="EMBL/GenBank/DDBJ databases">
        <title>Flavobacterium limnosediminis JC2902 genome sequencing.</title>
        <authorList>
            <person name="Lee K."/>
            <person name="Yi H."/>
            <person name="Park S."/>
            <person name="Chun J."/>
        </authorList>
    </citation>
    <scope>NUCLEOTIDE SEQUENCE [LARGE SCALE GENOMIC DNA]</scope>
    <source>
        <strain evidence="3 4">JC2902</strain>
    </source>
</reference>